<evidence type="ECO:0000256" key="3">
    <source>
        <dbReference type="ARBA" id="ARBA00023235"/>
    </source>
</evidence>
<dbReference type="EMBL" id="PJLB01000005">
    <property type="protein sequence ID" value="PND03680.1"/>
    <property type="molecule type" value="Genomic_DNA"/>
</dbReference>
<comment type="similarity">
    <text evidence="2 4">Belongs to the glucose-6-phosphate 1-epimerase family.</text>
</comment>
<dbReference type="PANTHER" id="PTHR11122">
    <property type="entry name" value="APOSPORY-ASSOCIATED PROTEIN C-RELATED"/>
    <property type="match status" value="1"/>
</dbReference>
<evidence type="ECO:0000256" key="4">
    <source>
        <dbReference type="PIRNR" id="PIRNR016020"/>
    </source>
</evidence>
<dbReference type="CDD" id="cd09020">
    <property type="entry name" value="D-hex-6-P-epi_like"/>
    <property type="match status" value="1"/>
</dbReference>
<gene>
    <name evidence="6" type="ORF">CXT95_02470</name>
</gene>
<dbReference type="Gene3D" id="2.70.98.10">
    <property type="match status" value="1"/>
</dbReference>
<name>A0AAX0WKV3_9BACT</name>
<dbReference type="Proteomes" id="UP000236075">
    <property type="component" value="Unassembled WGS sequence"/>
</dbReference>
<dbReference type="AlphaFoldDB" id="A0AAX0WKV3"/>
<dbReference type="GO" id="GO:0030246">
    <property type="term" value="F:carbohydrate binding"/>
    <property type="evidence" value="ECO:0007669"/>
    <property type="project" value="UniProtKB-UniRule"/>
</dbReference>
<accession>A0AAX0WKV3</accession>
<dbReference type="Pfam" id="PF01263">
    <property type="entry name" value="Aldose_epim"/>
    <property type="match status" value="1"/>
</dbReference>
<proteinExistence type="inferred from homology"/>
<evidence type="ECO:0000256" key="2">
    <source>
        <dbReference type="ARBA" id="ARBA00005866"/>
    </source>
</evidence>
<dbReference type="GO" id="GO:0047938">
    <property type="term" value="F:glucose-6-phosphate 1-epimerase activity"/>
    <property type="evidence" value="ECO:0007669"/>
    <property type="project" value="UniProtKB-UniRule"/>
</dbReference>
<dbReference type="EC" id="5.1.3.15" evidence="4"/>
<dbReference type="RefSeq" id="WP_102748057.1">
    <property type="nucleotide sequence ID" value="NZ_PJLB01000005.1"/>
</dbReference>
<organism evidence="6 7">
    <name type="scientific">Akkermansia muciniphila</name>
    <dbReference type="NCBI Taxonomy" id="239935"/>
    <lineage>
        <taxon>Bacteria</taxon>
        <taxon>Pseudomonadati</taxon>
        <taxon>Verrucomicrobiota</taxon>
        <taxon>Verrucomicrobiia</taxon>
        <taxon>Verrucomicrobiales</taxon>
        <taxon>Akkermansiaceae</taxon>
        <taxon>Akkermansia</taxon>
    </lineage>
</organism>
<dbReference type="InterPro" id="IPR011013">
    <property type="entry name" value="Gal_mutarotase_sf_dom"/>
</dbReference>
<comment type="caution">
    <text evidence="6">The sequence shown here is derived from an EMBL/GenBank/DDBJ whole genome shotgun (WGS) entry which is preliminary data.</text>
</comment>
<reference evidence="6 7" key="1">
    <citation type="journal article" date="2017" name="BMC Genomics">
        <title>Genome sequencing of 39 Akkermansia muciniphila isolates reveals its population structure, genomic and functional diverisity, and global distribution in mammalian gut microbiotas.</title>
        <authorList>
            <person name="Guo X."/>
            <person name="Li S."/>
            <person name="Zhang J."/>
            <person name="Wu F."/>
            <person name="Li X."/>
            <person name="Wu D."/>
            <person name="Zhang M."/>
            <person name="Ou Z."/>
            <person name="Jie Z."/>
            <person name="Yan Q."/>
            <person name="Li P."/>
            <person name="Yi J."/>
            <person name="Peng Y."/>
        </authorList>
    </citation>
    <scope>NUCLEOTIDE SEQUENCE [LARGE SCALE GENOMIC DNA]</scope>
    <source>
        <strain evidence="6 7">GP28</strain>
    </source>
</reference>
<feature type="active site" evidence="5">
    <location>
        <position position="145"/>
    </location>
</feature>
<sequence length="284" mass="31363">MISRRTTTQGLSFLDVTTPLCTASLCLQGAHLTSWKPEGYEECLFLSPNAAFVPGKAIRGGIPVCWPWFGPRKGAPSHGIARISEWRLHHQEMDKRGNVLLSLAFYPEEESYPAAILRLTLGSTLTMKLETTARTQPCKLTEAFHNYFAVGNLTKCRVHGLEDIPFREEAAQPMKHGERPLAPLGCLDRVYDIPSYSGKTILEDLMLNRAITVERNHASSVIVWNPGQQGAGNMADLGAESWNKFLCIETGNAAPRSISLAPGQTHTLYQKISVKHMEEACSPC</sequence>
<dbReference type="GO" id="GO:0005975">
    <property type="term" value="P:carbohydrate metabolic process"/>
    <property type="evidence" value="ECO:0007669"/>
    <property type="project" value="InterPro"/>
</dbReference>
<dbReference type="PANTHER" id="PTHR11122:SF13">
    <property type="entry name" value="GLUCOSE-6-PHOSPHATE 1-EPIMERASE"/>
    <property type="match status" value="1"/>
</dbReference>
<evidence type="ECO:0000256" key="5">
    <source>
        <dbReference type="PIRSR" id="PIRSR016020-1"/>
    </source>
</evidence>
<dbReference type="SUPFAM" id="SSF74650">
    <property type="entry name" value="Galactose mutarotase-like"/>
    <property type="match status" value="1"/>
</dbReference>
<comment type="catalytic activity">
    <reaction evidence="1">
        <text>alpha-D-glucose 6-phosphate = beta-D-glucose 6-phosphate</text>
        <dbReference type="Rhea" id="RHEA:16249"/>
        <dbReference type="ChEBI" id="CHEBI:58225"/>
        <dbReference type="ChEBI" id="CHEBI:58247"/>
        <dbReference type="EC" id="5.1.3.15"/>
    </reaction>
</comment>
<dbReference type="PIRSF" id="PIRSF016020">
    <property type="entry name" value="PHexose_mutarotase"/>
    <property type="match status" value="1"/>
</dbReference>
<evidence type="ECO:0000256" key="1">
    <source>
        <dbReference type="ARBA" id="ARBA00001096"/>
    </source>
</evidence>
<dbReference type="InterPro" id="IPR008183">
    <property type="entry name" value="Aldose_1/G6P_1-epimerase"/>
</dbReference>
<dbReference type="InterPro" id="IPR014718">
    <property type="entry name" value="GH-type_carb-bd"/>
</dbReference>
<keyword evidence="3 4" id="KW-0413">Isomerase</keyword>
<evidence type="ECO:0000313" key="6">
    <source>
        <dbReference type="EMBL" id="PND03680.1"/>
    </source>
</evidence>
<evidence type="ECO:0000313" key="7">
    <source>
        <dbReference type="Proteomes" id="UP000236075"/>
    </source>
</evidence>
<feature type="active site" evidence="5">
    <location>
        <position position="249"/>
    </location>
</feature>
<protein>
    <recommendedName>
        <fullName evidence="4">Putative glucose-6-phosphate 1-epimerase</fullName>
        <ecNumber evidence="4">5.1.3.15</ecNumber>
    </recommendedName>
</protein>
<dbReference type="InterPro" id="IPR025532">
    <property type="entry name" value="G6P_1-epimerase"/>
</dbReference>